<protein>
    <submittedName>
        <fullName evidence="1">Uncharacterized protein</fullName>
    </submittedName>
</protein>
<organism evidence="1 2">
    <name type="scientific">Helicobacter didelphidarum</name>
    <dbReference type="NCBI Taxonomy" id="2040648"/>
    <lineage>
        <taxon>Bacteria</taxon>
        <taxon>Pseudomonadati</taxon>
        <taxon>Campylobacterota</taxon>
        <taxon>Epsilonproteobacteria</taxon>
        <taxon>Campylobacterales</taxon>
        <taxon>Helicobacteraceae</taxon>
        <taxon>Helicobacter</taxon>
    </lineage>
</organism>
<comment type="caution">
    <text evidence="1">The sequence shown here is derived from an EMBL/GenBank/DDBJ whole genome shotgun (WGS) entry which is preliminary data.</text>
</comment>
<gene>
    <name evidence="1" type="ORF">CQA53_11200</name>
</gene>
<dbReference type="EMBL" id="NXLQ01000111">
    <property type="protein sequence ID" value="RDU59879.1"/>
    <property type="molecule type" value="Genomic_DNA"/>
</dbReference>
<name>A0A3D8I414_9HELI</name>
<accession>A0A3D8I414</accession>
<keyword evidence="2" id="KW-1185">Reference proteome</keyword>
<dbReference type="Proteomes" id="UP000256379">
    <property type="component" value="Unassembled WGS sequence"/>
</dbReference>
<dbReference type="AlphaFoldDB" id="A0A3D8I414"/>
<sequence>MDRVIKYSKKHNLYYIINQNYQDYQNSFYFGLDFRIFSKNAKVIEIKHNNCVNLKLGVL</sequence>
<evidence type="ECO:0000313" key="1">
    <source>
        <dbReference type="EMBL" id="RDU59879.1"/>
    </source>
</evidence>
<evidence type="ECO:0000313" key="2">
    <source>
        <dbReference type="Proteomes" id="UP000256379"/>
    </source>
</evidence>
<proteinExistence type="predicted"/>
<reference evidence="1 2" key="1">
    <citation type="submission" date="2018-04" db="EMBL/GenBank/DDBJ databases">
        <title>Novel Campyloabacter and Helicobacter Species and Strains.</title>
        <authorList>
            <person name="Mannion A.J."/>
            <person name="Shen Z."/>
            <person name="Fox J.G."/>
        </authorList>
    </citation>
    <scope>NUCLEOTIDE SEQUENCE [LARGE SCALE GENOMIC DNA]</scope>
    <source>
        <strain evidence="1 2">MIT 17-337</strain>
    </source>
</reference>
<dbReference type="OrthoDB" id="5329145at2"/>